<keyword evidence="2 3" id="KW-0067">ATP-binding</keyword>
<comment type="caution">
    <text evidence="6">The sequence shown here is derived from an EMBL/GenBank/DDBJ whole genome shotgun (WGS) entry which is preliminary data.</text>
</comment>
<dbReference type="SMART" id="SM00220">
    <property type="entry name" value="S_TKc"/>
    <property type="match status" value="1"/>
</dbReference>
<dbReference type="InterPro" id="IPR008271">
    <property type="entry name" value="Ser/Thr_kinase_AS"/>
</dbReference>
<dbReference type="SUPFAM" id="SSF56112">
    <property type="entry name" value="Protein kinase-like (PK-like)"/>
    <property type="match status" value="1"/>
</dbReference>
<keyword evidence="7" id="KW-1185">Reference proteome</keyword>
<dbReference type="InterPro" id="IPR017441">
    <property type="entry name" value="Protein_kinase_ATP_BS"/>
</dbReference>
<evidence type="ECO:0000256" key="3">
    <source>
        <dbReference type="PROSITE-ProRule" id="PRU10141"/>
    </source>
</evidence>
<dbReference type="Proteomes" id="UP000254866">
    <property type="component" value="Unassembled WGS sequence"/>
</dbReference>
<dbReference type="OrthoDB" id="4062651at2759"/>
<evidence type="ECO:0000259" key="5">
    <source>
        <dbReference type="PROSITE" id="PS50011"/>
    </source>
</evidence>
<dbReference type="PANTHER" id="PTHR24346">
    <property type="entry name" value="MAP/MICROTUBULE AFFINITY-REGULATING KINASE"/>
    <property type="match status" value="1"/>
</dbReference>
<organism evidence="6 7">
    <name type="scientific">Venustampulla echinocandica</name>
    <dbReference type="NCBI Taxonomy" id="2656787"/>
    <lineage>
        <taxon>Eukaryota</taxon>
        <taxon>Fungi</taxon>
        <taxon>Dikarya</taxon>
        <taxon>Ascomycota</taxon>
        <taxon>Pezizomycotina</taxon>
        <taxon>Leotiomycetes</taxon>
        <taxon>Helotiales</taxon>
        <taxon>Pleuroascaceae</taxon>
        <taxon>Venustampulla</taxon>
    </lineage>
</organism>
<dbReference type="EMBL" id="NPIC01000001">
    <property type="protein sequence ID" value="RDL41484.1"/>
    <property type="molecule type" value="Genomic_DNA"/>
</dbReference>
<feature type="compositionally biased region" description="Low complexity" evidence="4">
    <location>
        <begin position="1"/>
        <end position="14"/>
    </location>
</feature>
<evidence type="ECO:0000256" key="2">
    <source>
        <dbReference type="ARBA" id="ARBA00022840"/>
    </source>
</evidence>
<dbReference type="Gene3D" id="1.10.510.10">
    <property type="entry name" value="Transferase(Phosphotransferase) domain 1"/>
    <property type="match status" value="1"/>
</dbReference>
<dbReference type="InterPro" id="IPR000719">
    <property type="entry name" value="Prot_kinase_dom"/>
</dbReference>
<evidence type="ECO:0000313" key="7">
    <source>
        <dbReference type="Proteomes" id="UP000254866"/>
    </source>
</evidence>
<dbReference type="RefSeq" id="XP_031874140.1">
    <property type="nucleotide sequence ID" value="XM_032010086.1"/>
</dbReference>
<feature type="domain" description="Protein kinase" evidence="5">
    <location>
        <begin position="370"/>
        <end position="674"/>
    </location>
</feature>
<dbReference type="PROSITE" id="PS00108">
    <property type="entry name" value="PROTEIN_KINASE_ST"/>
    <property type="match status" value="1"/>
</dbReference>
<feature type="compositionally biased region" description="Low complexity" evidence="4">
    <location>
        <begin position="36"/>
        <end position="45"/>
    </location>
</feature>
<dbReference type="AlphaFoldDB" id="A0A370U135"/>
<gene>
    <name evidence="6" type="ORF">BP5553_01463</name>
</gene>
<dbReference type="GO" id="GO:0005524">
    <property type="term" value="F:ATP binding"/>
    <property type="evidence" value="ECO:0007669"/>
    <property type="project" value="UniProtKB-UniRule"/>
</dbReference>
<protein>
    <submittedName>
        <fullName evidence="6">Protein kinase-like (PK-like)</fullName>
    </submittedName>
</protein>
<dbReference type="PROSITE" id="PS00107">
    <property type="entry name" value="PROTEIN_KINASE_ATP"/>
    <property type="match status" value="1"/>
</dbReference>
<feature type="compositionally biased region" description="Basic and acidic residues" evidence="4">
    <location>
        <begin position="311"/>
        <end position="322"/>
    </location>
</feature>
<feature type="binding site" evidence="3">
    <location>
        <position position="400"/>
    </location>
    <ligand>
        <name>ATP</name>
        <dbReference type="ChEBI" id="CHEBI:30616"/>
    </ligand>
</feature>
<keyword evidence="1 3" id="KW-0547">Nucleotide-binding</keyword>
<reference evidence="6 7" key="1">
    <citation type="journal article" date="2018" name="IMA Fungus">
        <title>IMA Genome-F 9: Draft genome sequence of Annulohypoxylon stygium, Aspergillus mulundensis, Berkeleyomyces basicola (syn. Thielaviopsis basicola), Ceratocystis smalleyi, two Cercospora beticola strains, Coleophoma cylindrospora, Fusarium fracticaudum, Phialophora cf. hyalina, and Morchella septimelata.</title>
        <authorList>
            <person name="Wingfield B.D."/>
            <person name="Bills G.F."/>
            <person name="Dong Y."/>
            <person name="Huang W."/>
            <person name="Nel W.J."/>
            <person name="Swalarsk-Parry B.S."/>
            <person name="Vaghefi N."/>
            <person name="Wilken P.M."/>
            <person name="An Z."/>
            <person name="de Beer Z.W."/>
            <person name="De Vos L."/>
            <person name="Chen L."/>
            <person name="Duong T.A."/>
            <person name="Gao Y."/>
            <person name="Hammerbacher A."/>
            <person name="Kikkert J.R."/>
            <person name="Li Y."/>
            <person name="Li H."/>
            <person name="Li K."/>
            <person name="Li Q."/>
            <person name="Liu X."/>
            <person name="Ma X."/>
            <person name="Naidoo K."/>
            <person name="Pethybridge S.J."/>
            <person name="Sun J."/>
            <person name="Steenkamp E.T."/>
            <person name="van der Nest M.A."/>
            <person name="van Wyk S."/>
            <person name="Wingfield M.J."/>
            <person name="Xiong C."/>
            <person name="Yue Q."/>
            <person name="Zhang X."/>
        </authorList>
    </citation>
    <scope>NUCLEOTIDE SEQUENCE [LARGE SCALE GENOMIC DNA]</scope>
    <source>
        <strain evidence="6 7">BP 5553</strain>
    </source>
</reference>
<keyword evidence="6" id="KW-0418">Kinase</keyword>
<dbReference type="Pfam" id="PF00069">
    <property type="entry name" value="Pkinase"/>
    <property type="match status" value="1"/>
</dbReference>
<feature type="compositionally biased region" description="Basic and acidic residues" evidence="4">
    <location>
        <begin position="279"/>
        <end position="295"/>
    </location>
</feature>
<keyword evidence="6" id="KW-0808">Transferase</keyword>
<dbReference type="PANTHER" id="PTHR24346:SF30">
    <property type="entry name" value="MATERNAL EMBRYONIC LEUCINE ZIPPER KINASE"/>
    <property type="match status" value="1"/>
</dbReference>
<dbReference type="PROSITE" id="PS50011">
    <property type="entry name" value="PROTEIN_KINASE_DOM"/>
    <property type="match status" value="1"/>
</dbReference>
<evidence type="ECO:0000256" key="4">
    <source>
        <dbReference type="SAM" id="MobiDB-lite"/>
    </source>
</evidence>
<dbReference type="InterPro" id="IPR011009">
    <property type="entry name" value="Kinase-like_dom_sf"/>
</dbReference>
<evidence type="ECO:0000256" key="1">
    <source>
        <dbReference type="ARBA" id="ARBA00022741"/>
    </source>
</evidence>
<feature type="compositionally biased region" description="Polar residues" evidence="4">
    <location>
        <begin position="128"/>
        <end position="151"/>
    </location>
</feature>
<dbReference type="GeneID" id="43594312"/>
<feature type="region of interest" description="Disordered" evidence="4">
    <location>
        <begin position="1"/>
        <end position="322"/>
    </location>
</feature>
<accession>A0A370U135</accession>
<dbReference type="GO" id="GO:0004674">
    <property type="term" value="F:protein serine/threonine kinase activity"/>
    <property type="evidence" value="ECO:0007669"/>
    <property type="project" value="TreeGrafter"/>
</dbReference>
<dbReference type="STRING" id="2656787.A0A370U135"/>
<name>A0A370U135_9HELO</name>
<feature type="compositionally biased region" description="Low complexity" evidence="4">
    <location>
        <begin position="211"/>
        <end position="227"/>
    </location>
</feature>
<dbReference type="GO" id="GO:0035556">
    <property type="term" value="P:intracellular signal transduction"/>
    <property type="evidence" value="ECO:0007669"/>
    <property type="project" value="TreeGrafter"/>
</dbReference>
<proteinExistence type="predicted"/>
<dbReference type="GO" id="GO:0005737">
    <property type="term" value="C:cytoplasm"/>
    <property type="evidence" value="ECO:0007669"/>
    <property type="project" value="TreeGrafter"/>
</dbReference>
<evidence type="ECO:0000313" key="6">
    <source>
        <dbReference type="EMBL" id="RDL41484.1"/>
    </source>
</evidence>
<sequence>MSTTAMTPPSTAPSFNSISYENAKRDPLPKLQTDCSSSSTSHTSSPESRPVDLQSPIPEEEEDETSSETANEPVTPTDGHQPHMFQDRINGATKHDQDSPHTLRLMGEAPPLILNTQATPPPSVPSKKGNTSPAEPQTPKTPIQRRPTSSSKDSHIKRAMSGLFRRSNSHGAHLEVRPLSSLDGNVVANSSDPVFGREQHRLSIRRMSAANSVSNSPSTTLSNTPQSPGSPVETEQPKSRAQLLQVQEPSKDEFFSGRKKNRASTGFSLRDRLSRHKISSSDKDGKRDHERHRATSVDLDSPSHHPHRLRHQDQRNDSNAKLPERAVWALPAETGIGLKSRRMSLSLPDDFTVDVAELYSEYTDQSKLVGRRGKSIGKGATSKVKLMYRRGTPGEVYAVKEFRGKSSNEKAEDYEQKVKSEYSIAKSVHHPNIVESFRLCTHNGRWNHVMEYCEHGDLFNIVSQKYLSRDERLNDRLCLFKQLLQGIHYLHGNGIAHRDVKLENLLVTKDSKLKITDFGVSEVFAGIHPGLRAAGGQCGKDMGEIRLCAPGMCGSPPYVAPEVLGKKGEYDPRPLDVWGAAIVMLTMTSNGCLWSEAKPGSSPLYDDLVRGWNKWNDKHADEVDPVITETDYPHVAFFDQMINPPALRRILLTMLNPDPSKRATIASIAKNRWVKNIECCQIDSYDDPTTMIDASVSSCTKNMNKVVWHNHLPPSTRLGHKLVRLPGANDM</sequence>